<keyword evidence="3" id="KW-1185">Reference proteome</keyword>
<evidence type="ECO:0000313" key="2">
    <source>
        <dbReference type="EMBL" id="KAJ7382717.1"/>
    </source>
</evidence>
<dbReference type="SUPFAM" id="SSF52047">
    <property type="entry name" value="RNI-like"/>
    <property type="match status" value="1"/>
</dbReference>
<dbReference type="Gene3D" id="3.40.50.300">
    <property type="entry name" value="P-loop containing nucleotide triphosphate hydrolases"/>
    <property type="match status" value="1"/>
</dbReference>
<dbReference type="Proteomes" id="UP001163046">
    <property type="component" value="Unassembled WGS sequence"/>
</dbReference>
<dbReference type="Gene3D" id="3.80.10.10">
    <property type="entry name" value="Ribonuclease Inhibitor"/>
    <property type="match status" value="2"/>
</dbReference>
<dbReference type="EMBL" id="MU825916">
    <property type="protein sequence ID" value="KAJ7382717.1"/>
    <property type="molecule type" value="Genomic_DNA"/>
</dbReference>
<evidence type="ECO:0000313" key="3">
    <source>
        <dbReference type="Proteomes" id="UP001163046"/>
    </source>
</evidence>
<dbReference type="AlphaFoldDB" id="A0A9W9ZJ82"/>
<proteinExistence type="predicted"/>
<protein>
    <submittedName>
        <fullName evidence="2">Uncharacterized protein</fullName>
    </submittedName>
</protein>
<dbReference type="OrthoDB" id="120976at2759"/>
<dbReference type="PANTHER" id="PTHR46312:SF2">
    <property type="entry name" value="NUCLEOTIDE-BINDING OLIGOMERIZATION DOMAIN-CONTAINING PROTEIN 2-LIKE"/>
    <property type="match status" value="1"/>
</dbReference>
<organism evidence="2 3">
    <name type="scientific">Desmophyllum pertusum</name>
    <dbReference type="NCBI Taxonomy" id="174260"/>
    <lineage>
        <taxon>Eukaryota</taxon>
        <taxon>Metazoa</taxon>
        <taxon>Cnidaria</taxon>
        <taxon>Anthozoa</taxon>
        <taxon>Hexacorallia</taxon>
        <taxon>Scleractinia</taxon>
        <taxon>Caryophylliina</taxon>
        <taxon>Caryophylliidae</taxon>
        <taxon>Desmophyllum</taxon>
    </lineage>
</organism>
<name>A0A9W9ZJ82_9CNID</name>
<reference evidence="2" key="1">
    <citation type="submission" date="2023-01" db="EMBL/GenBank/DDBJ databases">
        <title>Genome assembly of the deep-sea coral Lophelia pertusa.</title>
        <authorList>
            <person name="Herrera S."/>
            <person name="Cordes E."/>
        </authorList>
    </citation>
    <scope>NUCLEOTIDE SEQUENCE</scope>
    <source>
        <strain evidence="2">USNM1676648</strain>
        <tissue evidence="2">Polyp</tissue>
    </source>
</reference>
<feature type="region of interest" description="Disordered" evidence="1">
    <location>
        <begin position="46"/>
        <end position="76"/>
    </location>
</feature>
<accession>A0A9W9ZJ82</accession>
<comment type="caution">
    <text evidence="2">The sequence shown here is derived from an EMBL/GenBank/DDBJ whole genome shotgun (WGS) entry which is preliminary data.</text>
</comment>
<gene>
    <name evidence="2" type="ORF">OS493_033281</name>
</gene>
<dbReference type="InterPro" id="IPR027417">
    <property type="entry name" value="P-loop_NTPase"/>
</dbReference>
<sequence length="704" mass="78641">MYQTGYSYKGTWGLGRAPLLRNWLWTGLNLMTKKMEVKQGDALERFENYPDLSEDNEETNRDYENTASDDEDTSSFEFEENQKNALKKFELVLVINLKEVSKCQSLKDVVSRCDIFTEEETAGLLSYIAKNQEKVLLVFDGYDDQGKHSPARFGKVQDFKEILAEIGKVALECLLKDDHVFEYDQLSAAILCEESVIIGLLQVTEYAENLRPAGMVSFIHKSIQEFLAAWYITYRYVPEGNLGGIEEHARTLEDCETLENVFQFICGMSDDGAVKVLEHLTSVRISDPTLDLSKIIPDLENETDVPLCDVTAKHRRFSELVYNSFQEVHSKAELLSHCFDCTGGIVLVTKQLTELLQKAKLGQVQLARLLPRFTNIINLPLNLNDCCAAAVDTLVSSITHKTLKELVLSGVSLTPTVAAALGRLLPELSSLQTLELTGADGSNVRAEEMEALEFSVISCLAPLTKSFRFFPNLRVLNLEELNMDERNLCDLLESLRFIPNLEILRVEGKPLSHAHYCTAQVNTAAGFTHKTLRTLELSGISLTPAVATTLGRSLPEMSSLEELKLTGADGSIVKAEEMEVLFGGFNKTLPLYHLTFSGFSVSGCLAPLTKSLRFFPNLSSLSLDKLNKDEHDLRGLLESFQFIPNLWGLDLSGNPLGHAVTSIVPHVINLPKLGRLKIEQTGSEEDLNYVRETIKQAKPHVWFS</sequence>
<feature type="compositionally biased region" description="Acidic residues" evidence="1">
    <location>
        <begin position="67"/>
        <end position="76"/>
    </location>
</feature>
<dbReference type="InterPro" id="IPR032675">
    <property type="entry name" value="LRR_dom_sf"/>
</dbReference>
<dbReference type="PANTHER" id="PTHR46312">
    <property type="entry name" value="NACHT DOMAIN-CONTAINING PROTEIN"/>
    <property type="match status" value="1"/>
</dbReference>
<evidence type="ECO:0000256" key="1">
    <source>
        <dbReference type="SAM" id="MobiDB-lite"/>
    </source>
</evidence>